<reference evidence="3" key="1">
    <citation type="submission" date="2023-06" db="EMBL/GenBank/DDBJ databases">
        <title>Reference genome for the Northern bat (Eptesicus nilssonii), a most northern bat species.</title>
        <authorList>
            <person name="Laine V.N."/>
            <person name="Pulliainen A.T."/>
            <person name="Lilley T.M."/>
        </authorList>
    </citation>
    <scope>NUCLEOTIDE SEQUENCE</scope>
    <source>
        <strain evidence="3">BLF_Eptnil</strain>
        <tissue evidence="3">Kidney</tissue>
    </source>
</reference>
<name>A0AA40I886_CNENI</name>
<keyword evidence="4" id="KW-1185">Reference proteome</keyword>
<feature type="domain" description="Nucleolar protein 11 N-terminal" evidence="2">
    <location>
        <begin position="1"/>
        <end position="45"/>
    </location>
</feature>
<accession>A0AA40I886</accession>
<dbReference type="GO" id="GO:0003723">
    <property type="term" value="F:RNA binding"/>
    <property type="evidence" value="ECO:0007669"/>
    <property type="project" value="TreeGrafter"/>
</dbReference>
<protein>
    <recommendedName>
        <fullName evidence="2">Nucleolar protein 11 N-terminal domain-containing protein</fullName>
    </recommendedName>
</protein>
<dbReference type="Pfam" id="PF08168">
    <property type="entry name" value="NOL11_N"/>
    <property type="match status" value="2"/>
</dbReference>
<dbReference type="AlphaFoldDB" id="A0AA40I886"/>
<dbReference type="Proteomes" id="UP001177744">
    <property type="component" value="Unassembled WGS sequence"/>
</dbReference>
<gene>
    <name evidence="3" type="ORF">QTO34_013549</name>
</gene>
<evidence type="ECO:0000313" key="3">
    <source>
        <dbReference type="EMBL" id="KAK1344845.1"/>
    </source>
</evidence>
<dbReference type="PANTHER" id="PTHR15633:SF2">
    <property type="entry name" value="NUCLEOLAR PROTEIN 11"/>
    <property type="match status" value="1"/>
</dbReference>
<feature type="region of interest" description="Disordered" evidence="1">
    <location>
        <begin position="187"/>
        <end position="226"/>
    </location>
</feature>
<evidence type="ECO:0000259" key="2">
    <source>
        <dbReference type="Pfam" id="PF08168"/>
    </source>
</evidence>
<organism evidence="3 4">
    <name type="scientific">Cnephaeus nilssonii</name>
    <name type="common">Northern bat</name>
    <name type="synonym">Eptesicus nilssonii</name>
    <dbReference type="NCBI Taxonomy" id="3371016"/>
    <lineage>
        <taxon>Eukaryota</taxon>
        <taxon>Metazoa</taxon>
        <taxon>Chordata</taxon>
        <taxon>Craniata</taxon>
        <taxon>Vertebrata</taxon>
        <taxon>Euteleostomi</taxon>
        <taxon>Mammalia</taxon>
        <taxon>Eutheria</taxon>
        <taxon>Laurasiatheria</taxon>
        <taxon>Chiroptera</taxon>
        <taxon>Yangochiroptera</taxon>
        <taxon>Vespertilionidae</taxon>
        <taxon>Cnephaeus</taxon>
    </lineage>
</organism>
<feature type="compositionally biased region" description="Polar residues" evidence="1">
    <location>
        <begin position="187"/>
        <end position="198"/>
    </location>
</feature>
<evidence type="ECO:0000313" key="4">
    <source>
        <dbReference type="Proteomes" id="UP001177744"/>
    </source>
</evidence>
<feature type="domain" description="Nucleolar protein 11 N-terminal" evidence="2">
    <location>
        <begin position="59"/>
        <end position="153"/>
    </location>
</feature>
<dbReference type="InterPro" id="IPR042859">
    <property type="entry name" value="NOL11"/>
</dbReference>
<proteinExistence type="predicted"/>
<dbReference type="EMBL" id="JAULJE010000003">
    <property type="protein sequence ID" value="KAK1344845.1"/>
    <property type="molecule type" value="Genomic_DNA"/>
</dbReference>
<dbReference type="GO" id="GO:0005730">
    <property type="term" value="C:nucleolus"/>
    <property type="evidence" value="ECO:0007669"/>
    <property type="project" value="TreeGrafter"/>
</dbReference>
<sequence length="226" mass="25428">MVPRHPVLIFITEKHGNYFAYVQMFNSRALSKYTLRLRQEEKSVNRVLLHLWIRNSALQQNHQNQKVVRSLLLKTVVSGKAQNGVALGILDQDCVAVLGSPLPTSQECLSIWNTNFQPPRVPKELPPGTSSQLWYYGGHVFMLHGKLLTEIPNKCEVPSLAGALGKRKHRPGPCTQAVPQSVNWETSQRYGLGPQNSEPSKRILRRRKTEASIQPEAPASKQLLKP</sequence>
<evidence type="ECO:0000256" key="1">
    <source>
        <dbReference type="SAM" id="MobiDB-lite"/>
    </source>
</evidence>
<dbReference type="GO" id="GO:0030490">
    <property type="term" value="P:maturation of SSU-rRNA"/>
    <property type="evidence" value="ECO:0007669"/>
    <property type="project" value="InterPro"/>
</dbReference>
<dbReference type="InterPro" id="IPR012584">
    <property type="entry name" value="NOL11_N"/>
</dbReference>
<dbReference type="PANTHER" id="PTHR15633">
    <property type="entry name" value="NUCLEOLAR PROTEIN 11"/>
    <property type="match status" value="1"/>
</dbReference>
<comment type="caution">
    <text evidence="3">The sequence shown here is derived from an EMBL/GenBank/DDBJ whole genome shotgun (WGS) entry which is preliminary data.</text>
</comment>